<dbReference type="PROSITE" id="PS51729">
    <property type="entry name" value="GNAT_YJDJ"/>
    <property type="match status" value="1"/>
</dbReference>
<evidence type="ECO:0000313" key="2">
    <source>
        <dbReference type="EMBL" id="GAA4143877.1"/>
    </source>
</evidence>
<evidence type="ECO:0000313" key="3">
    <source>
        <dbReference type="Proteomes" id="UP001500101"/>
    </source>
</evidence>
<feature type="domain" description="N-acetyltransferase" evidence="1">
    <location>
        <begin position="4"/>
        <end position="89"/>
    </location>
</feature>
<dbReference type="InterPro" id="IPR031165">
    <property type="entry name" value="GNAT_YJDJ"/>
</dbReference>
<dbReference type="Gene3D" id="3.40.630.30">
    <property type="match status" value="1"/>
</dbReference>
<proteinExistence type="predicted"/>
<sequence>MDIRNNEKNLQFEYEENGEIARLEYRFYKKNIAMMHTVVPEALQGKGIASALAEEAFAFAEESKKKVMVYCPFVAKYIKKHPELREQLDKEFHPNL</sequence>
<dbReference type="Proteomes" id="UP001500101">
    <property type="component" value="Unassembled WGS sequence"/>
</dbReference>
<organism evidence="2 3">
    <name type="scientific">Sphingobacterium kyonggiense</name>
    <dbReference type="NCBI Taxonomy" id="714075"/>
    <lineage>
        <taxon>Bacteria</taxon>
        <taxon>Pseudomonadati</taxon>
        <taxon>Bacteroidota</taxon>
        <taxon>Sphingobacteriia</taxon>
        <taxon>Sphingobacteriales</taxon>
        <taxon>Sphingobacteriaceae</taxon>
        <taxon>Sphingobacterium</taxon>
    </lineage>
</organism>
<name>A0ABP7YYV6_9SPHI</name>
<dbReference type="InterPro" id="IPR016181">
    <property type="entry name" value="Acyl_CoA_acyltransferase"/>
</dbReference>
<protein>
    <submittedName>
        <fullName evidence="2">GNAT family N-acetyltransferase</fullName>
    </submittedName>
</protein>
<dbReference type="PANTHER" id="PTHR31435">
    <property type="entry name" value="PROTEIN NATD1"/>
    <property type="match status" value="1"/>
</dbReference>
<dbReference type="RefSeq" id="WP_344675205.1">
    <property type="nucleotide sequence ID" value="NZ_BAAAZI010000011.1"/>
</dbReference>
<accession>A0ABP7YYV6</accession>
<dbReference type="InterPro" id="IPR045057">
    <property type="entry name" value="Gcn5-rel_NAT"/>
</dbReference>
<gene>
    <name evidence="2" type="ORF">GCM10022216_26190</name>
</gene>
<dbReference type="SUPFAM" id="SSF55729">
    <property type="entry name" value="Acyl-CoA N-acyltransferases (Nat)"/>
    <property type="match status" value="1"/>
</dbReference>
<comment type="caution">
    <text evidence="2">The sequence shown here is derived from an EMBL/GenBank/DDBJ whole genome shotgun (WGS) entry which is preliminary data.</text>
</comment>
<evidence type="ECO:0000259" key="1">
    <source>
        <dbReference type="PROSITE" id="PS51729"/>
    </source>
</evidence>
<dbReference type="EMBL" id="BAAAZI010000011">
    <property type="protein sequence ID" value="GAA4143877.1"/>
    <property type="molecule type" value="Genomic_DNA"/>
</dbReference>
<reference evidence="3" key="1">
    <citation type="journal article" date="2019" name="Int. J. Syst. Evol. Microbiol.">
        <title>The Global Catalogue of Microorganisms (GCM) 10K type strain sequencing project: providing services to taxonomists for standard genome sequencing and annotation.</title>
        <authorList>
            <consortium name="The Broad Institute Genomics Platform"/>
            <consortium name="The Broad Institute Genome Sequencing Center for Infectious Disease"/>
            <person name="Wu L."/>
            <person name="Ma J."/>
        </authorList>
    </citation>
    <scope>NUCLEOTIDE SEQUENCE [LARGE SCALE GENOMIC DNA]</scope>
    <source>
        <strain evidence="3">JCM 16704</strain>
    </source>
</reference>
<dbReference type="PANTHER" id="PTHR31435:SF10">
    <property type="entry name" value="BSR4717 PROTEIN"/>
    <property type="match status" value="1"/>
</dbReference>
<keyword evidence="3" id="KW-1185">Reference proteome</keyword>
<dbReference type="Pfam" id="PF14542">
    <property type="entry name" value="Acetyltransf_CG"/>
    <property type="match status" value="1"/>
</dbReference>